<dbReference type="SUPFAM" id="SSF50044">
    <property type="entry name" value="SH3-domain"/>
    <property type="match status" value="1"/>
</dbReference>
<evidence type="ECO:0000313" key="12">
    <source>
        <dbReference type="EMBL" id="RSH95604.1"/>
    </source>
</evidence>
<keyword evidence="5" id="KW-0206">Cytoskeleton</keyword>
<dbReference type="PANTHER" id="PTHR23065:SF7">
    <property type="entry name" value="NOSTRIN, ISOFORM H"/>
    <property type="match status" value="1"/>
</dbReference>
<sequence length="1871" mass="203228">MRRTASLLTLGSILLLGGGRVAAAPEEWACDLRAWTRAPDLSPGLSTPAEARLAANGTACNEVDRWEVGLRFKERAIIKLRASNVGDFPAKPIRPLFNASSHPTPDWNDIYLPQNTWFDSNDGSYKEAMEKYNAAIRDKSLWEVHGDERVVFDIKQELPIQGSGDAELDVIAPFYVHVPLTNFPPMESMVLGGTVQGRDEQASHAKHRDDVRLLPPDTPEERNDHRHTSRSGRLLAASNPRHALVANLRALRKGVASLDRVGLAAARRGAAGQGYGTRNDAGNLANFSLEVTSDTPHPVQGKNISLHIELTRTGNGSEYPAYLDLTHTLARNVTWAYRFVSSAEEYAALTSGDRDVLRFSKRSRRHLTPGRMLMMTGQRELEEQRDLKEAHRELGVGGVSYTSGRGGRWRLGDHQARYDFEENGDEYGDVYEFDVELPIRHDDLPSFVKTFENLQSVIDLNLHTTFLCDKGDEPEGSSETSAGQRSASEERDAEWKEYSLPLRPANRTISNRSGLSHRGSITLDMRLANHSSSLEEGQDVAHYLDTEARSPILSSAASRPNPATFPALGSSLRAENKAELVKSRYGPNEWRQLRRDRCKSESRSEGCWKLNGGGAWFHAAKLWQGRRDESEGVQPGSNDAELVRPGLVIQTPDATQGLSDWFYVWAFPTCLELPSLNVTVNNEASDHPRIHLSTSTVIPSSSHPSIHFLPLLTINDATRSTTYSIVTASRSKESHHSTELGTTTPHSPLSHTSMASALQPEPQRSQSTTSLSQFYNGVNGNGLPLGEEEIHDPKLDFCNAFWGQNERGYDVVMARLRGAGRTVDELRTFWKERAAIEEDYAKRLSKLAKTSLGKDEIGDLKSSLENVLTETAQQASYHLSLSNELRTSVEAPTTEFSARLSNLKKGLQASVEKSYRNKGLQEGHVAKAKERYESDCLKLNSYTANQALTQGKEAEKLQMKLQKVRQTIGQNEQEFRQFVGIYQETSQKWEMEWKGFCDHVQDLEEDRLALVKDIVWAYANAVSQVCVEDDSSCERIREKLEQFEPINDMVAFVRGWGTGDAIPGRSMASSSQLLLSPSRPPKFINYSAGEYPSAPTSHPASFHRLSAKPPMSAVSLSQRSAAPELEIPPVEPEATQRNGDAPPATNGWASGMQGLSLKDEPEPIAPVAEPEEKGIEKDVKPPFGGVALPGVASSPPSTATALPKRQSSMPPPPVPPSIPMPEPRVPSRQGPPTPQAVDEEDPMAKALADLRREPPPPASVRRNPSHRRPESVYSTAGSARSPIVGKPASPAPGSNRASFQQAQGVPPAQSRSSIDMGLSPPASGHTAAALARSMDEFQRQSNRQSTNYSAFASDVVGAHPSSRSGSPAPGARAPSPAMMQPPTQPATHIADEVLSQYHQAFPGERSRSRAGSIRSGRSRASSLNIAPPQSAQPGPPSPTPRAGFVGIGAGGGRSPSPQHPAFRSPSPSPTVPQGNLGPQNMGIALDASGGVAQDSMAEAYRRQYQQQQQQTSQQQPGQTQPRPSSFVGSPIAQPQQQYTQQQGYNPPQQQYGQAPKSPVGGPPPVGQRPTSQYGQQSFTTPAGQGQSQPGYSQQSGGYYNATAAPPQPHHQSRPSYSGQQSYQQQQPPVSPGGYGPNGYAQQQPQQPQQYGGYQAPAPANQYARSASPAPMANQYARAASPAPAANQYARAASPAPAANQFARAASPAPAANQYGRAASPAPAANHYARSASPAPQHQSQQQAQQYGGYGRSQSPQPGYQQQQAVQRSPSPQPGVPPTNAAPTGQWSTTGLPVLFYVKALYDYTALSRTYPSASGSGDTKVILADRSAAEFDFQQGDIIAVTSTPEDGWWSGELLDEERRVPGRTDFPSNL</sequence>
<keyword evidence="13" id="KW-1185">Reference proteome</keyword>
<evidence type="ECO:0000259" key="11">
    <source>
        <dbReference type="PROSITE" id="PS51741"/>
    </source>
</evidence>
<dbReference type="GO" id="GO:0120104">
    <property type="term" value="C:mitotic actomyosin contractile ring, proximal layer"/>
    <property type="evidence" value="ECO:0007669"/>
    <property type="project" value="TreeGrafter"/>
</dbReference>
<feature type="compositionally biased region" description="Basic and acidic residues" evidence="8">
    <location>
        <begin position="197"/>
        <end position="212"/>
    </location>
</feature>
<evidence type="ECO:0000256" key="5">
    <source>
        <dbReference type="ARBA" id="ARBA00023212"/>
    </source>
</evidence>
<feature type="compositionally biased region" description="Polar residues" evidence="8">
    <location>
        <begin position="1295"/>
        <end position="1313"/>
    </location>
</feature>
<feature type="chain" id="PRO_5019355808" evidence="9">
    <location>
        <begin position="24"/>
        <end position="1871"/>
    </location>
</feature>
<feature type="domain" description="F-BAR" evidence="11">
    <location>
        <begin position="795"/>
        <end position="1048"/>
    </location>
</feature>
<dbReference type="CDD" id="cd07651">
    <property type="entry name" value="F-BAR_PombeCdc15_like"/>
    <property type="match status" value="1"/>
</dbReference>
<evidence type="ECO:0000256" key="3">
    <source>
        <dbReference type="ARBA" id="ARBA00022490"/>
    </source>
</evidence>
<evidence type="ECO:0000256" key="2">
    <source>
        <dbReference type="ARBA" id="ARBA00022443"/>
    </source>
</evidence>
<feature type="compositionally biased region" description="Low complexity" evidence="8">
    <location>
        <begin position="1502"/>
        <end position="1525"/>
    </location>
</feature>
<evidence type="ECO:0000259" key="10">
    <source>
        <dbReference type="PROSITE" id="PS50002"/>
    </source>
</evidence>
<dbReference type="Pfam" id="PF00611">
    <property type="entry name" value="FCH"/>
    <property type="match status" value="1"/>
</dbReference>
<proteinExistence type="predicted"/>
<reference evidence="12 13" key="1">
    <citation type="submission" date="2018-11" db="EMBL/GenBank/DDBJ databases">
        <title>Genome sequence of Saitozyma podzolica DSM 27192.</title>
        <authorList>
            <person name="Aliyu H."/>
            <person name="Gorte O."/>
            <person name="Ochsenreither K."/>
        </authorList>
    </citation>
    <scope>NUCLEOTIDE SEQUENCE [LARGE SCALE GENOMIC DNA]</scope>
    <source>
        <strain evidence="12 13">DSM 27192</strain>
    </source>
</reference>
<feature type="compositionally biased region" description="Low complexity" evidence="8">
    <location>
        <begin position="1533"/>
        <end position="1553"/>
    </location>
</feature>
<feature type="compositionally biased region" description="Polar residues" evidence="8">
    <location>
        <begin position="1568"/>
        <end position="1582"/>
    </location>
</feature>
<dbReference type="GO" id="GO:0009898">
    <property type="term" value="C:cytoplasmic side of plasma membrane"/>
    <property type="evidence" value="ECO:0007669"/>
    <property type="project" value="TreeGrafter"/>
</dbReference>
<dbReference type="Proteomes" id="UP000279259">
    <property type="component" value="Unassembled WGS sequence"/>
</dbReference>
<comment type="caution">
    <text evidence="12">The sequence shown here is derived from an EMBL/GenBank/DDBJ whole genome shotgun (WGS) entry which is preliminary data.</text>
</comment>
<keyword evidence="2 6" id="KW-0728">SH3 domain</keyword>
<evidence type="ECO:0000313" key="13">
    <source>
        <dbReference type="Proteomes" id="UP000279259"/>
    </source>
</evidence>
<feature type="compositionally biased region" description="Low complexity" evidence="8">
    <location>
        <begin position="1637"/>
        <end position="1659"/>
    </location>
</feature>
<comment type="subcellular location">
    <subcellularLocation>
        <location evidence="1">Cytoplasm</location>
        <location evidence="1">Cytoskeleton</location>
    </subcellularLocation>
</comment>
<feature type="compositionally biased region" description="Polar residues" evidence="8">
    <location>
        <begin position="1339"/>
        <end position="1350"/>
    </location>
</feature>
<feature type="compositionally biased region" description="Pro residues" evidence="8">
    <location>
        <begin position="1209"/>
        <end position="1234"/>
    </location>
</feature>
<dbReference type="InterPro" id="IPR001060">
    <property type="entry name" value="FCH_dom"/>
</dbReference>
<dbReference type="OrthoDB" id="19092at2759"/>
<evidence type="ECO:0000256" key="9">
    <source>
        <dbReference type="SAM" id="SignalP"/>
    </source>
</evidence>
<dbReference type="PROSITE" id="PS50002">
    <property type="entry name" value="SH3"/>
    <property type="match status" value="1"/>
</dbReference>
<feature type="signal peptide" evidence="9">
    <location>
        <begin position="1"/>
        <end position="23"/>
    </location>
</feature>
<dbReference type="PANTHER" id="PTHR23065">
    <property type="entry name" value="PROLINE-SERINE-THREONINE PHOSPHATASE INTERACTING PROTEIN 1"/>
    <property type="match status" value="1"/>
</dbReference>
<dbReference type="GO" id="GO:0005543">
    <property type="term" value="F:phospholipid binding"/>
    <property type="evidence" value="ECO:0007669"/>
    <property type="project" value="TreeGrafter"/>
</dbReference>
<dbReference type="Gene3D" id="1.20.1270.60">
    <property type="entry name" value="Arfaptin homology (AH) domain/BAR domain"/>
    <property type="match status" value="1"/>
</dbReference>
<dbReference type="STRING" id="1890683.A0A427YWZ6"/>
<dbReference type="SMART" id="SM00055">
    <property type="entry name" value="FCH"/>
    <property type="match status" value="1"/>
</dbReference>
<evidence type="ECO:0000256" key="4">
    <source>
        <dbReference type="ARBA" id="ARBA00022553"/>
    </source>
</evidence>
<keyword evidence="9" id="KW-0732">Signal</keyword>
<feature type="domain" description="SH3" evidence="10">
    <location>
        <begin position="1792"/>
        <end position="1871"/>
    </location>
</feature>
<feature type="region of interest" description="Disordered" evidence="8">
    <location>
        <begin position="471"/>
        <end position="499"/>
    </location>
</feature>
<dbReference type="InterPro" id="IPR031160">
    <property type="entry name" value="F_BAR_dom"/>
</dbReference>
<feature type="compositionally biased region" description="Low complexity" evidence="8">
    <location>
        <begin position="1409"/>
        <end position="1432"/>
    </location>
</feature>
<dbReference type="SUPFAM" id="SSF103657">
    <property type="entry name" value="BAR/IMD domain-like"/>
    <property type="match status" value="1"/>
</dbReference>
<feature type="compositionally biased region" description="Low complexity" evidence="8">
    <location>
        <begin position="1583"/>
        <end position="1599"/>
    </location>
</feature>
<dbReference type="GO" id="GO:0030036">
    <property type="term" value="P:actin cytoskeleton organization"/>
    <property type="evidence" value="ECO:0007669"/>
    <property type="project" value="UniProtKB-ARBA"/>
</dbReference>
<feature type="region of interest" description="Disordered" evidence="8">
    <location>
        <begin position="727"/>
        <end position="769"/>
    </location>
</feature>
<feature type="compositionally biased region" description="Low complexity" evidence="8">
    <location>
        <begin position="1672"/>
        <end position="1767"/>
    </location>
</feature>
<evidence type="ECO:0000256" key="6">
    <source>
        <dbReference type="PROSITE-ProRule" id="PRU00192"/>
    </source>
</evidence>
<feature type="compositionally biased region" description="Basic and acidic residues" evidence="8">
    <location>
        <begin position="487"/>
        <end position="497"/>
    </location>
</feature>
<keyword evidence="4" id="KW-0597">Phosphoprotein</keyword>
<feature type="compositionally biased region" description="Low complexity" evidence="8">
    <location>
        <begin position="1613"/>
        <end position="1627"/>
    </location>
</feature>
<keyword evidence="7" id="KW-0175">Coiled coil</keyword>
<feature type="compositionally biased region" description="Polar residues" evidence="8">
    <location>
        <begin position="477"/>
        <end position="486"/>
    </location>
</feature>
<dbReference type="InterPro" id="IPR027267">
    <property type="entry name" value="AH/BAR_dom_sf"/>
</dbReference>
<dbReference type="PROSITE" id="PS51741">
    <property type="entry name" value="F_BAR"/>
    <property type="match status" value="1"/>
</dbReference>
<feature type="compositionally biased region" description="Low complexity" evidence="8">
    <location>
        <begin position="742"/>
        <end position="753"/>
    </location>
</feature>
<organism evidence="12 13">
    <name type="scientific">Saitozyma podzolica</name>
    <dbReference type="NCBI Taxonomy" id="1890683"/>
    <lineage>
        <taxon>Eukaryota</taxon>
        <taxon>Fungi</taxon>
        <taxon>Dikarya</taxon>
        <taxon>Basidiomycota</taxon>
        <taxon>Agaricomycotina</taxon>
        <taxon>Tremellomycetes</taxon>
        <taxon>Tremellales</taxon>
        <taxon>Trimorphomycetaceae</taxon>
        <taxon>Saitozyma</taxon>
    </lineage>
</organism>
<gene>
    <name evidence="12" type="ORF">EHS25_000696</name>
</gene>
<evidence type="ECO:0000256" key="7">
    <source>
        <dbReference type="PROSITE-ProRule" id="PRU01077"/>
    </source>
</evidence>
<accession>A0A427YWZ6</accession>
<dbReference type="InterPro" id="IPR001452">
    <property type="entry name" value="SH3_domain"/>
</dbReference>
<evidence type="ECO:0000256" key="8">
    <source>
        <dbReference type="SAM" id="MobiDB-lite"/>
    </source>
</evidence>
<evidence type="ECO:0000256" key="1">
    <source>
        <dbReference type="ARBA" id="ARBA00004245"/>
    </source>
</evidence>
<feature type="compositionally biased region" description="Low complexity" evidence="8">
    <location>
        <begin position="1357"/>
        <end position="1377"/>
    </location>
</feature>
<feature type="region of interest" description="Disordered" evidence="8">
    <location>
        <begin position="1095"/>
        <end position="1787"/>
    </location>
</feature>
<dbReference type="EMBL" id="RSCD01000001">
    <property type="protein sequence ID" value="RSH95604.1"/>
    <property type="molecule type" value="Genomic_DNA"/>
</dbReference>
<feature type="region of interest" description="Disordered" evidence="8">
    <location>
        <begin position="197"/>
        <end position="233"/>
    </location>
</feature>
<name>A0A427YWZ6_9TREE</name>
<dbReference type="Gene3D" id="2.30.30.40">
    <property type="entry name" value="SH3 Domains"/>
    <property type="match status" value="1"/>
</dbReference>
<feature type="compositionally biased region" description="Basic and acidic residues" evidence="8">
    <location>
        <begin position="1170"/>
        <end position="1180"/>
    </location>
</feature>
<dbReference type="InterPro" id="IPR036028">
    <property type="entry name" value="SH3-like_dom_sf"/>
</dbReference>
<protein>
    <submittedName>
        <fullName evidence="12">Uncharacterized protein</fullName>
    </submittedName>
</protein>
<keyword evidence="3" id="KW-0963">Cytoplasm</keyword>